<sequence>MIRKLEDYGVDQKVRDSSMKAQDQLSFVEGDDEDHQIQRKDLHEVHSGPNPIGNSIPLQKYWKIKRRNP</sequence>
<comment type="caution">
    <text evidence="1">The sequence shown here is derived from an EMBL/GenBank/DDBJ whole genome shotgun (WGS) entry which is preliminary data.</text>
</comment>
<protein>
    <submittedName>
        <fullName evidence="1">Uncharacterized protein</fullName>
    </submittedName>
</protein>
<dbReference type="Proteomes" id="UP001164539">
    <property type="component" value="Chromosome 2"/>
</dbReference>
<accession>A0ACC1YRU2</accession>
<organism evidence="1 2">
    <name type="scientific">Melia azedarach</name>
    <name type="common">Chinaberry tree</name>
    <dbReference type="NCBI Taxonomy" id="155640"/>
    <lineage>
        <taxon>Eukaryota</taxon>
        <taxon>Viridiplantae</taxon>
        <taxon>Streptophyta</taxon>
        <taxon>Embryophyta</taxon>
        <taxon>Tracheophyta</taxon>
        <taxon>Spermatophyta</taxon>
        <taxon>Magnoliopsida</taxon>
        <taxon>eudicotyledons</taxon>
        <taxon>Gunneridae</taxon>
        <taxon>Pentapetalae</taxon>
        <taxon>rosids</taxon>
        <taxon>malvids</taxon>
        <taxon>Sapindales</taxon>
        <taxon>Meliaceae</taxon>
        <taxon>Melia</taxon>
    </lineage>
</organism>
<name>A0ACC1YRU2_MELAZ</name>
<gene>
    <name evidence="1" type="ORF">OWV82_005228</name>
</gene>
<dbReference type="EMBL" id="CM051395">
    <property type="protein sequence ID" value="KAJ4726535.1"/>
    <property type="molecule type" value="Genomic_DNA"/>
</dbReference>
<keyword evidence="2" id="KW-1185">Reference proteome</keyword>
<evidence type="ECO:0000313" key="1">
    <source>
        <dbReference type="EMBL" id="KAJ4726535.1"/>
    </source>
</evidence>
<reference evidence="1 2" key="1">
    <citation type="journal article" date="2023" name="Science">
        <title>Complex scaffold remodeling in plant triterpene biosynthesis.</title>
        <authorList>
            <person name="De La Pena R."/>
            <person name="Hodgson H."/>
            <person name="Liu J.C."/>
            <person name="Stephenson M.J."/>
            <person name="Martin A.C."/>
            <person name="Owen C."/>
            <person name="Harkess A."/>
            <person name="Leebens-Mack J."/>
            <person name="Jimenez L.E."/>
            <person name="Osbourn A."/>
            <person name="Sattely E.S."/>
        </authorList>
    </citation>
    <scope>NUCLEOTIDE SEQUENCE [LARGE SCALE GENOMIC DNA]</scope>
    <source>
        <strain evidence="2">cv. JPN11</strain>
        <tissue evidence="1">Leaf</tissue>
    </source>
</reference>
<proteinExistence type="predicted"/>
<evidence type="ECO:0000313" key="2">
    <source>
        <dbReference type="Proteomes" id="UP001164539"/>
    </source>
</evidence>